<feature type="compositionally biased region" description="Basic residues" evidence="1">
    <location>
        <begin position="90"/>
        <end position="99"/>
    </location>
</feature>
<dbReference type="Proteomes" id="UP000295431">
    <property type="component" value="Unassembled WGS sequence"/>
</dbReference>
<dbReference type="EMBL" id="SMJW01000146">
    <property type="protein sequence ID" value="TDC12075.1"/>
    <property type="molecule type" value="Genomic_DNA"/>
</dbReference>
<feature type="transmembrane region" description="Helical" evidence="2">
    <location>
        <begin position="196"/>
        <end position="217"/>
    </location>
</feature>
<organism evidence="4 5">
    <name type="scientific">Actinomadura bangladeshensis</name>
    <dbReference type="NCBI Taxonomy" id="453573"/>
    <lineage>
        <taxon>Bacteria</taxon>
        <taxon>Bacillati</taxon>
        <taxon>Actinomycetota</taxon>
        <taxon>Actinomycetes</taxon>
        <taxon>Streptosporangiales</taxon>
        <taxon>Thermomonosporaceae</taxon>
        <taxon>Actinomadura</taxon>
    </lineage>
</organism>
<comment type="caution">
    <text evidence="4">The sequence shown here is derived from an EMBL/GenBank/DDBJ whole genome shotgun (WGS) entry which is preliminary data.</text>
</comment>
<gene>
    <name evidence="4" type="ORF">E1284_25275</name>
</gene>
<dbReference type="AlphaFoldDB" id="A0A4R4NRS3"/>
<protein>
    <submittedName>
        <fullName evidence="4">Uncharacterized protein</fullName>
    </submittedName>
</protein>
<keyword evidence="3" id="KW-0732">Signal</keyword>
<dbReference type="OrthoDB" id="3481361at2"/>
<keyword evidence="2" id="KW-1133">Transmembrane helix</keyword>
<reference evidence="4 5" key="1">
    <citation type="submission" date="2019-03" db="EMBL/GenBank/DDBJ databases">
        <title>Draft genome sequences of novel Actinobacteria.</title>
        <authorList>
            <person name="Sahin N."/>
            <person name="Ay H."/>
            <person name="Saygin H."/>
        </authorList>
    </citation>
    <scope>NUCLEOTIDE SEQUENCE [LARGE SCALE GENOMIC DNA]</scope>
    <source>
        <strain evidence="4 5">DSM 45347</strain>
    </source>
</reference>
<feature type="compositionally biased region" description="Low complexity" evidence="1">
    <location>
        <begin position="113"/>
        <end position="130"/>
    </location>
</feature>
<accession>A0A4R4NRS3</accession>
<name>A0A4R4NRS3_9ACTN</name>
<feature type="region of interest" description="Disordered" evidence="1">
    <location>
        <begin position="71"/>
        <end position="173"/>
    </location>
</feature>
<keyword evidence="5" id="KW-1185">Reference proteome</keyword>
<keyword evidence="2" id="KW-0812">Transmembrane</keyword>
<evidence type="ECO:0000313" key="4">
    <source>
        <dbReference type="EMBL" id="TDC12075.1"/>
    </source>
</evidence>
<evidence type="ECO:0000256" key="3">
    <source>
        <dbReference type="SAM" id="SignalP"/>
    </source>
</evidence>
<proteinExistence type="predicted"/>
<evidence type="ECO:0000256" key="2">
    <source>
        <dbReference type="SAM" id="Phobius"/>
    </source>
</evidence>
<keyword evidence="2" id="KW-0472">Membrane</keyword>
<feature type="chain" id="PRO_5038382412" evidence="3">
    <location>
        <begin position="45"/>
        <end position="227"/>
    </location>
</feature>
<evidence type="ECO:0000313" key="5">
    <source>
        <dbReference type="Proteomes" id="UP000295431"/>
    </source>
</evidence>
<evidence type="ECO:0000256" key="1">
    <source>
        <dbReference type="SAM" id="MobiDB-lite"/>
    </source>
</evidence>
<dbReference type="RefSeq" id="WP_131942627.1">
    <property type="nucleotide sequence ID" value="NZ_BAAAMX010000079.1"/>
</dbReference>
<sequence>MRAVHGIGWRIDMRQRVRRLGTASAAVSAGALVLVLAAPASSAAAEECKKGVDPETTIENWKCNLGNLREALTPKTPAPAPTPTPTPKKTAAKTTKKTAKSTPAKKAAKAPRKPSAPAAGGAAGASGPAPMTDAGGLKPYSGQAPSAATGLPGVLPTPEIAADPNGYRTTAGGTAAMPQTRLISPVAASGQDNGQLLLVAAAAGAAGAVGALNISVAGRALRRRRAR</sequence>
<feature type="signal peptide" evidence="3">
    <location>
        <begin position="1"/>
        <end position="44"/>
    </location>
</feature>
<feature type="compositionally biased region" description="Pro residues" evidence="1">
    <location>
        <begin position="76"/>
        <end position="86"/>
    </location>
</feature>